<dbReference type="NCBIfam" id="NF033542">
    <property type="entry name" value="transpos_IS110"/>
    <property type="match status" value="1"/>
</dbReference>
<dbReference type="InterPro" id="IPR047650">
    <property type="entry name" value="Transpos_IS110"/>
</dbReference>
<dbReference type="InterPro" id="IPR003346">
    <property type="entry name" value="Transposase_20"/>
</dbReference>
<dbReference type="EMBL" id="BOQE01000001">
    <property type="protein sequence ID" value="GIM47289.1"/>
    <property type="molecule type" value="Genomic_DNA"/>
</dbReference>
<dbReference type="Pfam" id="PF01548">
    <property type="entry name" value="DEDD_Tnp_IS110"/>
    <property type="match status" value="1"/>
</dbReference>
<dbReference type="PANTHER" id="PTHR33055">
    <property type="entry name" value="TRANSPOSASE FOR INSERTION SEQUENCE ELEMENT IS1111A"/>
    <property type="match status" value="1"/>
</dbReference>
<evidence type="ECO:0008006" key="6">
    <source>
        <dbReference type="Google" id="ProtNLM"/>
    </source>
</evidence>
<keyword evidence="1" id="KW-0175">Coiled coil</keyword>
<dbReference type="PANTHER" id="PTHR33055:SF13">
    <property type="entry name" value="TRANSPOSASE"/>
    <property type="match status" value="1"/>
</dbReference>
<feature type="coiled-coil region" evidence="1">
    <location>
        <begin position="172"/>
        <end position="206"/>
    </location>
</feature>
<keyword evidence="5" id="KW-1185">Reference proteome</keyword>
<feature type="domain" description="Transposase IS116/IS110/IS902 C-terminal" evidence="3">
    <location>
        <begin position="206"/>
        <end position="289"/>
    </location>
</feature>
<evidence type="ECO:0000313" key="4">
    <source>
        <dbReference type="EMBL" id="GIM47289.1"/>
    </source>
</evidence>
<dbReference type="GO" id="GO:0004803">
    <property type="term" value="F:transposase activity"/>
    <property type="evidence" value="ECO:0007669"/>
    <property type="project" value="InterPro"/>
</dbReference>
<evidence type="ECO:0000259" key="2">
    <source>
        <dbReference type="Pfam" id="PF01548"/>
    </source>
</evidence>
<dbReference type="GO" id="GO:0006313">
    <property type="term" value="P:DNA transposition"/>
    <property type="evidence" value="ECO:0007669"/>
    <property type="project" value="InterPro"/>
</dbReference>
<organism evidence="4 5">
    <name type="scientific">Collibacillus ludicampi</name>
    <dbReference type="NCBI Taxonomy" id="2771369"/>
    <lineage>
        <taxon>Bacteria</taxon>
        <taxon>Bacillati</taxon>
        <taxon>Bacillota</taxon>
        <taxon>Bacilli</taxon>
        <taxon>Bacillales</taxon>
        <taxon>Alicyclobacillaceae</taxon>
        <taxon>Collibacillus</taxon>
    </lineage>
</organism>
<reference evidence="4" key="1">
    <citation type="journal article" date="2023" name="Int. J. Syst. Evol. Microbiol.">
        <title>Collibacillus ludicampi gen. nov., sp. nov., a new soil bacterium of the family Alicyclobacillaceae.</title>
        <authorList>
            <person name="Jojima T."/>
            <person name="Ioku Y."/>
            <person name="Fukuta Y."/>
            <person name="Shirasaka N."/>
            <person name="Matsumura Y."/>
            <person name="Mori M."/>
        </authorList>
    </citation>
    <scope>NUCLEOTIDE SEQUENCE</scope>
    <source>
        <strain evidence="4">TP075</strain>
    </source>
</reference>
<protein>
    <recommendedName>
        <fullName evidence="6">Transposase</fullName>
    </recommendedName>
</protein>
<sequence>MPLAQFLRKHGIKVVLVNPHHVKKSKELDDNSPTKNDKKDAAVIARLIKDGRYTEPHLPTDIYAELRVAMVQRNRLIGDLNRVKGRIHNWLDRFFPEYIQVFKDWEGKASLLTLKKFPFPQDVVNMSPDEIVAVWKTAVKRAVGRKRADCLIHHAKQSIGLTEGIESGRFELKILLEQYEMLCRQMEDLMQRIQQLLEQIPGTKEMMTVPGVGWVTVAGFLAEVGDLSSYEDGRQIIRFAGLNLKENSSGKHKGKTRITKRGRPRLRSLLFKCAMVLVAKNEQLKTLHQYLTTRPQNPLKKKQSIIAICGKIVRILFCLGRKRLSYDAQEVLSSIRKNMLQNAA</sequence>
<dbReference type="AlphaFoldDB" id="A0AAV4LIM3"/>
<dbReference type="Proteomes" id="UP001057291">
    <property type="component" value="Unassembled WGS sequence"/>
</dbReference>
<gene>
    <name evidence="4" type="ORF">DNHGIG_28380</name>
</gene>
<name>A0AAV4LIM3_9BACL</name>
<evidence type="ECO:0000313" key="5">
    <source>
        <dbReference type="Proteomes" id="UP001057291"/>
    </source>
</evidence>
<accession>A0AAV4LIM3</accession>
<dbReference type="GO" id="GO:0003677">
    <property type="term" value="F:DNA binding"/>
    <property type="evidence" value="ECO:0007669"/>
    <property type="project" value="InterPro"/>
</dbReference>
<feature type="domain" description="Transposase IS110-like N-terminal" evidence="2">
    <location>
        <begin position="2"/>
        <end position="96"/>
    </location>
</feature>
<dbReference type="Pfam" id="PF02371">
    <property type="entry name" value="Transposase_20"/>
    <property type="match status" value="1"/>
</dbReference>
<dbReference type="InterPro" id="IPR002525">
    <property type="entry name" value="Transp_IS110-like_N"/>
</dbReference>
<comment type="caution">
    <text evidence="4">The sequence shown here is derived from an EMBL/GenBank/DDBJ whole genome shotgun (WGS) entry which is preliminary data.</text>
</comment>
<evidence type="ECO:0000256" key="1">
    <source>
        <dbReference type="SAM" id="Coils"/>
    </source>
</evidence>
<evidence type="ECO:0000259" key="3">
    <source>
        <dbReference type="Pfam" id="PF02371"/>
    </source>
</evidence>
<proteinExistence type="predicted"/>